<dbReference type="PANTHER" id="PTHR43817">
    <property type="entry name" value="GLYCOSYL HYDROLASE"/>
    <property type="match status" value="1"/>
</dbReference>
<dbReference type="PIRSF" id="PIRSF025414">
    <property type="entry name" value="Alpha-L-arabinofuranosidase"/>
    <property type="match status" value="1"/>
</dbReference>
<dbReference type="InterPro" id="IPR016828">
    <property type="entry name" value="Alpha-L-arabinofuranosidase"/>
</dbReference>
<evidence type="ECO:0000256" key="7">
    <source>
        <dbReference type="RuleBase" id="RU361187"/>
    </source>
</evidence>
<evidence type="ECO:0000256" key="3">
    <source>
        <dbReference type="ARBA" id="ARBA00022801"/>
    </source>
</evidence>
<dbReference type="PANTHER" id="PTHR43817:SF1">
    <property type="entry name" value="HYDROLASE, FAMILY 43, PUTATIVE (AFU_ORTHOLOGUE AFUA_3G01660)-RELATED"/>
    <property type="match status" value="1"/>
</dbReference>
<accession>A0A0A7PBG6</accession>
<dbReference type="AlphaFoldDB" id="A0A0A7PBG6"/>
<dbReference type="RefSeq" id="WP_039571052.1">
    <property type="nucleotide sequence ID" value="NZ_CP009122.1"/>
</dbReference>
<keyword evidence="4 7" id="KW-0326">Glycosidase</keyword>
<reference evidence="9 10" key="1">
    <citation type="journal article" date="2015" name="Int. J. Syst. Evol. Microbiol.">
        <title>Description of Sphingopyxis fribergensis sp. nov. - a soil bacterium with the ability to degrade styrene and phenylacetic acid.</title>
        <authorList>
            <person name="Oelschlagel M."/>
            <person name="Ruckert C."/>
            <person name="Kalinowski J."/>
            <person name="Schmidt G."/>
            <person name="Schlomann M."/>
            <person name="Tischler D."/>
        </authorList>
    </citation>
    <scope>NUCLEOTIDE SEQUENCE [LARGE SCALE GENOMIC DNA]</scope>
    <source>
        <strain evidence="9 10">Kp5.2</strain>
    </source>
</reference>
<dbReference type="HOGENOM" id="CLU_009397_2_2_5"/>
<evidence type="ECO:0000256" key="2">
    <source>
        <dbReference type="ARBA" id="ARBA00022729"/>
    </source>
</evidence>
<dbReference type="Pfam" id="PF04616">
    <property type="entry name" value="Glyco_hydro_43"/>
    <property type="match status" value="1"/>
</dbReference>
<feature type="chain" id="PRO_5002042199" evidence="8">
    <location>
        <begin position="30"/>
        <end position="351"/>
    </location>
</feature>
<name>A0A0A7PBG6_9SPHN</name>
<dbReference type="GO" id="GO:0004553">
    <property type="term" value="F:hydrolase activity, hydrolyzing O-glycosyl compounds"/>
    <property type="evidence" value="ECO:0007669"/>
    <property type="project" value="InterPro"/>
</dbReference>
<protein>
    <submittedName>
        <fullName evidence="9">Alpha-N-arabinofuranosidase</fullName>
    </submittedName>
</protein>
<dbReference type="InterPro" id="IPR023296">
    <property type="entry name" value="Glyco_hydro_beta-prop_sf"/>
</dbReference>
<dbReference type="SUPFAM" id="SSF75005">
    <property type="entry name" value="Arabinanase/levansucrase/invertase"/>
    <property type="match status" value="1"/>
</dbReference>
<dbReference type="CDD" id="cd18820">
    <property type="entry name" value="GH43_LbAraf43-like"/>
    <property type="match status" value="1"/>
</dbReference>
<comment type="similarity">
    <text evidence="1 7">Belongs to the glycosyl hydrolase 43 family.</text>
</comment>
<evidence type="ECO:0000313" key="9">
    <source>
        <dbReference type="EMBL" id="AJA07325.1"/>
    </source>
</evidence>
<sequence length="351" mass="38366">MTVGQRQGTAKLLAVLLLLGGLSGPPLQATVAEAPSAGATFTNPLLRSGPDPWITQREGVYYYMHTLGNRIALWRTENIADLADAEQRVVWKAPASGPNAHSIWAPELHRLDGKWYLYYSATASGFKDDKHRAVFVLENAGSDPMQGEWVDRGRVNTEHAGIDGTVFDHGGKRYFVYSPYLGADSGLAIAEMENPWTLTGQERVIARPDRSWEKQGGRQILEGPEFLLGPKGDLFLTYSASACWSDDYALGLLRASAGSDPLDPAAWVKTAQPVFKRANGVYATGHNGFFMSPNGKENWIVYHANPGPDMKCTPKRAPHMQRFGWSAEGWPEFGDPVAEGTPLPVPSGKGR</sequence>
<dbReference type="InterPro" id="IPR006710">
    <property type="entry name" value="Glyco_hydro_43"/>
</dbReference>
<dbReference type="STRING" id="1515612.SKP52_01940"/>
<feature type="signal peptide" evidence="8">
    <location>
        <begin position="1"/>
        <end position="29"/>
    </location>
</feature>
<dbReference type="EMBL" id="CP009122">
    <property type="protein sequence ID" value="AJA07325.1"/>
    <property type="molecule type" value="Genomic_DNA"/>
</dbReference>
<evidence type="ECO:0000256" key="1">
    <source>
        <dbReference type="ARBA" id="ARBA00009865"/>
    </source>
</evidence>
<evidence type="ECO:0000256" key="5">
    <source>
        <dbReference type="PIRSR" id="PIRSR606710-1"/>
    </source>
</evidence>
<dbReference type="Gene3D" id="2.115.10.20">
    <property type="entry name" value="Glycosyl hydrolase domain, family 43"/>
    <property type="match status" value="1"/>
</dbReference>
<evidence type="ECO:0000256" key="4">
    <source>
        <dbReference type="ARBA" id="ARBA00023295"/>
    </source>
</evidence>
<dbReference type="GO" id="GO:0005975">
    <property type="term" value="P:carbohydrate metabolic process"/>
    <property type="evidence" value="ECO:0007669"/>
    <property type="project" value="InterPro"/>
</dbReference>
<evidence type="ECO:0000256" key="8">
    <source>
        <dbReference type="SAM" id="SignalP"/>
    </source>
</evidence>
<keyword evidence="3 7" id="KW-0378">Hydrolase</keyword>
<keyword evidence="2 8" id="KW-0732">Signal</keyword>
<evidence type="ECO:0000256" key="6">
    <source>
        <dbReference type="PIRSR" id="PIRSR606710-2"/>
    </source>
</evidence>
<dbReference type="KEGG" id="sphk:SKP52_01940"/>
<evidence type="ECO:0000313" key="10">
    <source>
        <dbReference type="Proteomes" id="UP000030907"/>
    </source>
</evidence>
<keyword evidence="10" id="KW-1185">Reference proteome</keyword>
<dbReference type="Proteomes" id="UP000030907">
    <property type="component" value="Chromosome"/>
</dbReference>
<feature type="active site" description="Proton donor" evidence="5">
    <location>
        <position position="222"/>
    </location>
</feature>
<gene>
    <name evidence="9" type="ORF">SKP52_01940</name>
</gene>
<feature type="site" description="Important for catalytic activity, responsible for pKa modulation of the active site Glu and correct orientation of both the proton donor and substrate" evidence="6">
    <location>
        <position position="163"/>
    </location>
</feature>
<proteinExistence type="inferred from homology"/>
<organism evidence="9 10">
    <name type="scientific">Sphingopyxis fribergensis</name>
    <dbReference type="NCBI Taxonomy" id="1515612"/>
    <lineage>
        <taxon>Bacteria</taxon>
        <taxon>Pseudomonadati</taxon>
        <taxon>Pseudomonadota</taxon>
        <taxon>Alphaproteobacteria</taxon>
        <taxon>Sphingomonadales</taxon>
        <taxon>Sphingomonadaceae</taxon>
        <taxon>Sphingopyxis</taxon>
    </lineage>
</organism>
<feature type="active site" description="Proton acceptor" evidence="5">
    <location>
        <position position="51"/>
    </location>
</feature>